<dbReference type="AlphaFoldDB" id="A3ZVN3"/>
<dbReference type="EMBL" id="AANZ01000014">
    <property type="protein sequence ID" value="EAQ79379.1"/>
    <property type="molecule type" value="Genomic_DNA"/>
</dbReference>
<organism evidence="1 2">
    <name type="scientific">Blastopirellula marina DSM 3645</name>
    <dbReference type="NCBI Taxonomy" id="314230"/>
    <lineage>
        <taxon>Bacteria</taxon>
        <taxon>Pseudomonadati</taxon>
        <taxon>Planctomycetota</taxon>
        <taxon>Planctomycetia</taxon>
        <taxon>Pirellulales</taxon>
        <taxon>Pirellulaceae</taxon>
        <taxon>Blastopirellula</taxon>
    </lineage>
</organism>
<dbReference type="HOGENOM" id="CLU_3005008_0_0_0"/>
<dbReference type="STRING" id="314230.DSM3645_02848"/>
<reference evidence="1 2" key="1">
    <citation type="submission" date="2006-02" db="EMBL/GenBank/DDBJ databases">
        <authorList>
            <person name="Amann R."/>
            <person name="Ferriera S."/>
            <person name="Johnson J."/>
            <person name="Kravitz S."/>
            <person name="Halpern A."/>
            <person name="Remington K."/>
            <person name="Beeson K."/>
            <person name="Tran B."/>
            <person name="Rogers Y.-H."/>
            <person name="Friedman R."/>
            <person name="Venter J.C."/>
        </authorList>
    </citation>
    <scope>NUCLEOTIDE SEQUENCE [LARGE SCALE GENOMIC DNA]</scope>
    <source>
        <strain evidence="1 2">DSM 3645</strain>
    </source>
</reference>
<proteinExistence type="predicted"/>
<protein>
    <submittedName>
        <fullName evidence="1">Uncharacterized protein</fullName>
    </submittedName>
</protein>
<name>A3ZVN3_9BACT</name>
<gene>
    <name evidence="1" type="ORF">DSM3645_02848</name>
</gene>
<sequence>MRLQVIRDTLEPPKHCLGDKPIEKCFSWLPRSWVIRMVQHAHRHARKKRLRNAAIL</sequence>
<accession>A3ZVN3</accession>
<dbReference type="Proteomes" id="UP000004358">
    <property type="component" value="Unassembled WGS sequence"/>
</dbReference>
<comment type="caution">
    <text evidence="1">The sequence shown here is derived from an EMBL/GenBank/DDBJ whole genome shotgun (WGS) entry which is preliminary data.</text>
</comment>
<evidence type="ECO:0000313" key="1">
    <source>
        <dbReference type="EMBL" id="EAQ79379.1"/>
    </source>
</evidence>
<evidence type="ECO:0000313" key="2">
    <source>
        <dbReference type="Proteomes" id="UP000004358"/>
    </source>
</evidence>